<evidence type="ECO:0000313" key="3">
    <source>
        <dbReference type="Proteomes" id="UP000030680"/>
    </source>
</evidence>
<sequence>MWVFVERISKYGVVPAHGDDQEATRLGRYSVWTLISRKLSGSRESYEEAKMEYIRMLLSRCSLETSEQVDYYANVPIYYDDRTLISHWYRRWSMGKEAAEEYIRQAHLLGESTTTEEEKNISHDKGDSVSQQLKDEVVTSKEEAVRGTYQEASHTLLEDNKR</sequence>
<dbReference type="GeneID" id="17088008"/>
<dbReference type="KEGG" id="gsl:Gasu_33920"/>
<reference evidence="3" key="1">
    <citation type="journal article" date="2013" name="Science">
        <title>Gene transfer from bacteria and archaea facilitated evolution of an extremophilic eukaryote.</title>
        <authorList>
            <person name="Schonknecht G."/>
            <person name="Chen W.H."/>
            <person name="Ternes C.M."/>
            <person name="Barbier G.G."/>
            <person name="Shrestha R.P."/>
            <person name="Stanke M."/>
            <person name="Brautigam A."/>
            <person name="Baker B.J."/>
            <person name="Banfield J.F."/>
            <person name="Garavito R.M."/>
            <person name="Carr K."/>
            <person name="Wilkerson C."/>
            <person name="Rensing S.A."/>
            <person name="Gagneul D."/>
            <person name="Dickenson N.E."/>
            <person name="Oesterhelt C."/>
            <person name="Lercher M.J."/>
            <person name="Weber A.P."/>
        </authorList>
    </citation>
    <scope>NUCLEOTIDE SEQUENCE [LARGE SCALE GENOMIC DNA]</scope>
    <source>
        <strain evidence="3">074W</strain>
    </source>
</reference>
<keyword evidence="3" id="KW-1185">Reference proteome</keyword>
<gene>
    <name evidence="2" type="ORF">Gasu_33920</name>
</gene>
<evidence type="ECO:0000256" key="1">
    <source>
        <dbReference type="SAM" id="MobiDB-lite"/>
    </source>
</evidence>
<feature type="region of interest" description="Disordered" evidence="1">
    <location>
        <begin position="113"/>
        <end position="162"/>
    </location>
</feature>
<evidence type="ECO:0000313" key="2">
    <source>
        <dbReference type="EMBL" id="EME29190.1"/>
    </source>
</evidence>
<dbReference type="AlphaFoldDB" id="M2WYQ7"/>
<organism evidence="2 3">
    <name type="scientific">Galdieria sulphuraria</name>
    <name type="common">Red alga</name>
    <dbReference type="NCBI Taxonomy" id="130081"/>
    <lineage>
        <taxon>Eukaryota</taxon>
        <taxon>Rhodophyta</taxon>
        <taxon>Bangiophyceae</taxon>
        <taxon>Galdieriales</taxon>
        <taxon>Galdieriaceae</taxon>
        <taxon>Galdieria</taxon>
    </lineage>
</organism>
<proteinExistence type="predicted"/>
<accession>M2WYQ7</accession>
<dbReference type="Proteomes" id="UP000030680">
    <property type="component" value="Unassembled WGS sequence"/>
</dbReference>
<feature type="compositionally biased region" description="Basic and acidic residues" evidence="1">
    <location>
        <begin position="116"/>
        <end position="145"/>
    </location>
</feature>
<name>M2WYQ7_GALSU</name>
<dbReference type="Gramene" id="EME29190">
    <property type="protein sequence ID" value="EME29190"/>
    <property type="gene ID" value="Gasu_33920"/>
</dbReference>
<protein>
    <submittedName>
        <fullName evidence="2">Uncharacterized protein</fullName>
    </submittedName>
</protein>
<dbReference type="RefSeq" id="XP_005705710.1">
    <property type="nucleotide sequence ID" value="XM_005705653.1"/>
</dbReference>
<dbReference type="EMBL" id="KB454511">
    <property type="protein sequence ID" value="EME29190.1"/>
    <property type="molecule type" value="Genomic_DNA"/>
</dbReference>